<dbReference type="CDD" id="cd03822">
    <property type="entry name" value="GT4_mannosyltransferase-like"/>
    <property type="match status" value="1"/>
</dbReference>
<dbReference type="InterPro" id="IPR001296">
    <property type="entry name" value="Glyco_trans_1"/>
</dbReference>
<dbReference type="Pfam" id="PF00534">
    <property type="entry name" value="Glycos_transf_1"/>
    <property type="match status" value="1"/>
</dbReference>
<dbReference type="PANTHER" id="PTHR12526">
    <property type="entry name" value="GLYCOSYLTRANSFERASE"/>
    <property type="match status" value="1"/>
</dbReference>
<dbReference type="PANTHER" id="PTHR12526:SF572">
    <property type="entry name" value="BLL5144 PROTEIN"/>
    <property type="match status" value="1"/>
</dbReference>
<proteinExistence type="predicted"/>
<comment type="caution">
    <text evidence="2">The sequence shown here is derived from an EMBL/GenBank/DDBJ whole genome shotgun (WGS) entry which is preliminary data.</text>
</comment>
<name>A0A0W8E2C9_9ZZZZ</name>
<evidence type="ECO:0000313" key="2">
    <source>
        <dbReference type="EMBL" id="KUG02831.1"/>
    </source>
</evidence>
<sequence>MNTCLIVSTYPPRKCGIATFSEDLRDSLIHHVPEILVAAINEPFQSHNYPSEVAVKLQQENTADYIACATWANREPGLDMVIIQHEYGIFGGPDGEYIVDLATHLTKPYLLVTHTVLPHPSIKQKEILGKLAGLAAGVLCMTERSCRLLAEVYEVTPDKISVVPHGVPNFIKKSRLDLKDKYGLRDRSIITTFGLIGPGKGLELGIKALSRLVEEHPRLLYIIAGATHPVLLRNEGERYRDSVIKLVADLHLDDHVLFDNRFLDDDELGDYLYMTDIYLSPYPNLDQAVSGTLAFAVGCGRAIVSTPYEYAREILAQGRGMIAREPTPEALADHLDLILRNPDLQQELETKAAQLGHTLTWASVAELYRDIADKILNIKVRC</sequence>
<reference evidence="2" key="1">
    <citation type="journal article" date="2015" name="Proc. Natl. Acad. Sci. U.S.A.">
        <title>Networks of energetic and metabolic interactions define dynamics in microbial communities.</title>
        <authorList>
            <person name="Embree M."/>
            <person name="Liu J.K."/>
            <person name="Al-Bassam M.M."/>
            <person name="Zengler K."/>
        </authorList>
    </citation>
    <scope>NUCLEOTIDE SEQUENCE</scope>
</reference>
<feature type="domain" description="Glycosyl transferase family 1" evidence="1">
    <location>
        <begin position="179"/>
        <end position="353"/>
    </location>
</feature>
<dbReference type="AlphaFoldDB" id="A0A0W8E2C9"/>
<keyword evidence="2" id="KW-0808">Transferase</keyword>
<dbReference type="GO" id="GO:0016757">
    <property type="term" value="F:glycosyltransferase activity"/>
    <property type="evidence" value="ECO:0007669"/>
    <property type="project" value="InterPro"/>
</dbReference>
<gene>
    <name evidence="2" type="ORF">ASZ90_019764</name>
</gene>
<accession>A0A0W8E2C9</accession>
<protein>
    <submittedName>
        <fullName evidence="2">Glycosyltransferase</fullName>
    </submittedName>
</protein>
<evidence type="ECO:0000259" key="1">
    <source>
        <dbReference type="Pfam" id="PF00534"/>
    </source>
</evidence>
<dbReference type="EMBL" id="LNQE01001907">
    <property type="protein sequence ID" value="KUG02831.1"/>
    <property type="molecule type" value="Genomic_DNA"/>
</dbReference>
<dbReference type="Gene3D" id="3.40.50.2000">
    <property type="entry name" value="Glycogen Phosphorylase B"/>
    <property type="match status" value="2"/>
</dbReference>
<dbReference type="SUPFAM" id="SSF53756">
    <property type="entry name" value="UDP-Glycosyltransferase/glycogen phosphorylase"/>
    <property type="match status" value="1"/>
</dbReference>
<organism evidence="2">
    <name type="scientific">hydrocarbon metagenome</name>
    <dbReference type="NCBI Taxonomy" id="938273"/>
    <lineage>
        <taxon>unclassified sequences</taxon>
        <taxon>metagenomes</taxon>
        <taxon>ecological metagenomes</taxon>
    </lineage>
</organism>